<dbReference type="EMBL" id="UXAW01000090">
    <property type="protein sequence ID" value="VDC31976.1"/>
    <property type="molecule type" value="Genomic_DNA"/>
</dbReference>
<dbReference type="AlphaFoldDB" id="A0A3P5XSK8"/>
<organism evidence="3 4">
    <name type="scientific">Pseudogemmobacter humi</name>
    <dbReference type="NCBI Taxonomy" id="2483812"/>
    <lineage>
        <taxon>Bacteria</taxon>
        <taxon>Pseudomonadati</taxon>
        <taxon>Pseudomonadota</taxon>
        <taxon>Alphaproteobacteria</taxon>
        <taxon>Rhodobacterales</taxon>
        <taxon>Paracoccaceae</taxon>
        <taxon>Pseudogemmobacter</taxon>
    </lineage>
</organism>
<evidence type="ECO:0000256" key="1">
    <source>
        <dbReference type="SAM" id="MobiDB-lite"/>
    </source>
</evidence>
<dbReference type="Pfam" id="PF20057">
    <property type="entry name" value="DUF6456"/>
    <property type="match status" value="1"/>
</dbReference>
<evidence type="ECO:0000313" key="4">
    <source>
        <dbReference type="Proteomes" id="UP000277498"/>
    </source>
</evidence>
<name>A0A3P5XSK8_9RHOB</name>
<dbReference type="Proteomes" id="UP000277498">
    <property type="component" value="Unassembled WGS sequence"/>
</dbReference>
<keyword evidence="4" id="KW-1185">Reference proteome</keyword>
<proteinExistence type="predicted"/>
<evidence type="ECO:0000313" key="3">
    <source>
        <dbReference type="EMBL" id="VDC31976.1"/>
    </source>
</evidence>
<feature type="region of interest" description="Disordered" evidence="1">
    <location>
        <begin position="92"/>
        <end position="139"/>
    </location>
</feature>
<protein>
    <recommendedName>
        <fullName evidence="2">DUF6456 domain-containing protein</fullName>
    </recommendedName>
</protein>
<gene>
    <name evidence="3" type="ORF">XINFAN_03254</name>
</gene>
<feature type="domain" description="DUF6456" evidence="2">
    <location>
        <begin position="260"/>
        <end position="396"/>
    </location>
</feature>
<feature type="compositionally biased region" description="Low complexity" evidence="1">
    <location>
        <begin position="119"/>
        <end position="129"/>
    </location>
</feature>
<reference evidence="3 4" key="1">
    <citation type="submission" date="2018-11" db="EMBL/GenBank/DDBJ databases">
        <authorList>
            <person name="Criscuolo A."/>
        </authorList>
    </citation>
    <scope>NUCLEOTIDE SEQUENCE [LARGE SCALE GENOMIC DNA]</scope>
    <source>
        <strain evidence="3">ACIP111625</strain>
    </source>
</reference>
<dbReference type="InterPro" id="IPR045599">
    <property type="entry name" value="DUF6456"/>
</dbReference>
<evidence type="ECO:0000259" key="2">
    <source>
        <dbReference type="Pfam" id="PF20057"/>
    </source>
</evidence>
<accession>A0A3P5XSK8</accession>
<sequence length="406" mass="45018">MENMDQSVRYETRPAPLAPTVLAPAALALPDWLPERVRLYLGHTEEGKSLRALARDRGLHASTVLRQVRRYEGRRDDPLMDSALDRLSHAARRPEFPAGSEDPTGMTAHISPRSPSFQAVPRPVKAPAAPSLPDETRLREEGRRILRRLAEPGAVLAFASDMEKAVVLREFPDGRAAKTAVLDREIAQAFCLKDWISCRKTGRISTYEITQGGRAALKRMMDEDGRAAGGMAEAAQPFADQHRIWGEREVADEEGPRRTRYNLAESPVAVLGRRREKNGQFFLSADLVEAAERLREDFELAQMGPRVAQNWEKFLTGGDRGGFRANSGLAEGPGRARDRVAAALRDLGPGLGDIALRVCCFLEGVESAERRMGWAARSGKIVLRIALLRLRRHYDETYGRSGPLIG</sequence>